<reference evidence="2" key="1">
    <citation type="submission" date="2020-07" db="EMBL/GenBank/DDBJ databases">
        <title>Genome sequence and genetic diversity analysis of an under-domesticated orphan crop, white fonio (Digitaria exilis).</title>
        <authorList>
            <person name="Bennetzen J.L."/>
            <person name="Chen S."/>
            <person name="Ma X."/>
            <person name="Wang X."/>
            <person name="Yssel A.E.J."/>
            <person name="Chaluvadi S.R."/>
            <person name="Johnson M."/>
            <person name="Gangashetty P."/>
            <person name="Hamidou F."/>
            <person name="Sanogo M.D."/>
            <person name="Zwaenepoel A."/>
            <person name="Wallace J."/>
            <person name="Van De Peer Y."/>
            <person name="Van Deynze A."/>
        </authorList>
    </citation>
    <scope>NUCLEOTIDE SEQUENCE</scope>
    <source>
        <tissue evidence="2">Leaves</tissue>
    </source>
</reference>
<sequence>MYIIVIGRCGNNEEEPTTARKLAGAAAVAVKLVVFAMILCPLCGLYINAAISVWRLIKHDFHAADGDPSKANMNPALDVLYSLALVQGLLFGYKELLVFTEKKLVNVVVKEYSFEQQASKSVSDYLSETKVGCAKDPSFSRGRNLITYAVDLMDSKSPDNYTSGVRILDTIIRRPDDHVLVDGNRELIRRLLGSASSSHILQKMLQTLDSRSPRDRAIRLPTARILALLAGNIRLQQFRRGVQSLSSLLETCLEEDEDGSCSTNTSDQKELLSHGLCIFGDLAIDEGNCRAMSNNRRLISKITAPVSSDLLHRSDHAEWSTIVDASLRAMWHLLVAVPGGEAAGTNKVSAEISRNKQETMATLETIVDCPECAKVEERHTLAVKILAHTAKESSRGDLIDKLLCIFADEDRSIEFRALAGQSLAALSYDKESAKIILRAEDYVARVFNVLEKDGHKENRALAARILEALC</sequence>
<name>A0A835AHP9_9POAL</name>
<keyword evidence="1" id="KW-0812">Transmembrane</keyword>
<accession>A0A835AHP9</accession>
<proteinExistence type="predicted"/>
<gene>
    <name evidence="2" type="ORF">HU200_057348</name>
</gene>
<evidence type="ECO:0000256" key="1">
    <source>
        <dbReference type="SAM" id="Phobius"/>
    </source>
</evidence>
<dbReference type="SUPFAM" id="SSF48371">
    <property type="entry name" value="ARM repeat"/>
    <property type="match status" value="1"/>
</dbReference>
<evidence type="ECO:0000313" key="3">
    <source>
        <dbReference type="Proteomes" id="UP000636709"/>
    </source>
</evidence>
<dbReference type="EMBL" id="JACEFO010002418">
    <property type="protein sequence ID" value="KAF8660967.1"/>
    <property type="molecule type" value="Genomic_DNA"/>
</dbReference>
<dbReference type="PANTHER" id="PTHR33115">
    <property type="entry name" value="ARM REPEAT SUPERFAMILY PROTEIN"/>
    <property type="match status" value="1"/>
</dbReference>
<dbReference type="PANTHER" id="PTHR33115:SF22">
    <property type="entry name" value="OS12G0449900 PROTEIN"/>
    <property type="match status" value="1"/>
</dbReference>
<dbReference type="Gene3D" id="1.25.10.10">
    <property type="entry name" value="Leucine-rich Repeat Variant"/>
    <property type="match status" value="1"/>
</dbReference>
<dbReference type="Proteomes" id="UP000636709">
    <property type="component" value="Unassembled WGS sequence"/>
</dbReference>
<evidence type="ECO:0000313" key="2">
    <source>
        <dbReference type="EMBL" id="KAF8660967.1"/>
    </source>
</evidence>
<comment type="caution">
    <text evidence="2">The sequence shown here is derived from an EMBL/GenBank/DDBJ whole genome shotgun (WGS) entry which is preliminary data.</text>
</comment>
<organism evidence="2 3">
    <name type="scientific">Digitaria exilis</name>
    <dbReference type="NCBI Taxonomy" id="1010633"/>
    <lineage>
        <taxon>Eukaryota</taxon>
        <taxon>Viridiplantae</taxon>
        <taxon>Streptophyta</taxon>
        <taxon>Embryophyta</taxon>
        <taxon>Tracheophyta</taxon>
        <taxon>Spermatophyta</taxon>
        <taxon>Magnoliopsida</taxon>
        <taxon>Liliopsida</taxon>
        <taxon>Poales</taxon>
        <taxon>Poaceae</taxon>
        <taxon>PACMAD clade</taxon>
        <taxon>Panicoideae</taxon>
        <taxon>Panicodae</taxon>
        <taxon>Paniceae</taxon>
        <taxon>Anthephorinae</taxon>
        <taxon>Digitaria</taxon>
    </lineage>
</organism>
<keyword evidence="1" id="KW-1133">Transmembrane helix</keyword>
<protein>
    <submittedName>
        <fullName evidence="2">Uncharacterized protein</fullName>
    </submittedName>
</protein>
<keyword evidence="3" id="KW-1185">Reference proteome</keyword>
<dbReference type="InterPro" id="IPR016024">
    <property type="entry name" value="ARM-type_fold"/>
</dbReference>
<feature type="transmembrane region" description="Helical" evidence="1">
    <location>
        <begin position="32"/>
        <end position="54"/>
    </location>
</feature>
<dbReference type="OrthoDB" id="694583at2759"/>
<keyword evidence="1" id="KW-0472">Membrane</keyword>
<dbReference type="InterPro" id="IPR011989">
    <property type="entry name" value="ARM-like"/>
</dbReference>
<dbReference type="AlphaFoldDB" id="A0A835AHP9"/>